<accession>A0A9D1I4Z0</accession>
<gene>
    <name evidence="4" type="primary">brxC</name>
    <name evidence="4" type="ORF">IAD16_02450</name>
</gene>
<reference evidence="4" key="2">
    <citation type="journal article" date="2021" name="PeerJ">
        <title>Extensive microbial diversity within the chicken gut microbiome revealed by metagenomics and culture.</title>
        <authorList>
            <person name="Gilroy R."/>
            <person name="Ravi A."/>
            <person name="Getino M."/>
            <person name="Pursley I."/>
            <person name="Horton D.L."/>
            <person name="Alikhan N.F."/>
            <person name="Baker D."/>
            <person name="Gharbi K."/>
            <person name="Hall N."/>
            <person name="Watson M."/>
            <person name="Adriaenssens E.M."/>
            <person name="Foster-Nyarko E."/>
            <person name="Jarju S."/>
            <person name="Secka A."/>
            <person name="Antonio M."/>
            <person name="Oren A."/>
            <person name="Chaudhuri R.R."/>
            <person name="La Ragione R."/>
            <person name="Hildebrand F."/>
            <person name="Pallen M.J."/>
        </authorList>
    </citation>
    <scope>NUCLEOTIDE SEQUENCE</scope>
    <source>
        <strain evidence="4">11300</strain>
    </source>
</reference>
<evidence type="ECO:0000259" key="3">
    <source>
        <dbReference type="Pfam" id="PF25796"/>
    </source>
</evidence>
<evidence type="ECO:0000259" key="2">
    <source>
        <dbReference type="Pfam" id="PF25792"/>
    </source>
</evidence>
<evidence type="ECO:0000259" key="1">
    <source>
        <dbReference type="Pfam" id="PF25791"/>
    </source>
</evidence>
<dbReference type="InterPro" id="IPR047679">
    <property type="entry name" value="BREX_BrxC"/>
</dbReference>
<evidence type="ECO:0000313" key="4">
    <source>
        <dbReference type="EMBL" id="HIU27228.1"/>
    </source>
</evidence>
<feature type="domain" description="Probable ATP-binding protein BrxC 4th six-stranded beta-sheet" evidence="3">
    <location>
        <begin position="41"/>
        <end position="210"/>
    </location>
</feature>
<dbReference type="NCBIfam" id="NF033441">
    <property type="entry name" value="BREX_BrxC"/>
    <property type="match status" value="1"/>
</dbReference>
<name>A0A9D1I4Z0_9FIRM</name>
<dbReference type="AlphaFoldDB" id="A0A9D1I4Z0"/>
<evidence type="ECO:0000313" key="5">
    <source>
        <dbReference type="Proteomes" id="UP000824091"/>
    </source>
</evidence>
<dbReference type="Pfam" id="PF25796">
    <property type="entry name" value="BREX_BrxC_4th"/>
    <property type="match status" value="1"/>
</dbReference>
<protein>
    <submittedName>
        <fullName evidence="4">BREX system P-loop protein BrxC</fullName>
    </submittedName>
</protein>
<proteinExistence type="predicted"/>
<feature type="domain" description="Probable ATP-binding protein BrxC alpha-helical" evidence="2">
    <location>
        <begin position="348"/>
        <end position="470"/>
    </location>
</feature>
<dbReference type="EMBL" id="DVMO01000038">
    <property type="protein sequence ID" value="HIU27228.1"/>
    <property type="molecule type" value="Genomic_DNA"/>
</dbReference>
<organism evidence="4 5">
    <name type="scientific">Candidatus Fimisoma avicola</name>
    <dbReference type="NCBI Taxonomy" id="2840826"/>
    <lineage>
        <taxon>Bacteria</taxon>
        <taxon>Bacillati</taxon>
        <taxon>Bacillota</taxon>
        <taxon>Clostridia</taxon>
        <taxon>Eubacteriales</taxon>
        <taxon>Candidatus Fimisoma</taxon>
    </lineage>
</organism>
<dbReference type="Proteomes" id="UP000824091">
    <property type="component" value="Unassembled WGS sequence"/>
</dbReference>
<dbReference type="Pfam" id="PF25792">
    <property type="entry name" value="BREX_BrxC_helical"/>
    <property type="match status" value="1"/>
</dbReference>
<feature type="non-terminal residue" evidence="4">
    <location>
        <position position="1"/>
    </location>
</feature>
<dbReference type="Pfam" id="PF25791">
    <property type="entry name" value="WHD_BREX_BrxC"/>
    <property type="match status" value="1"/>
</dbReference>
<dbReference type="InterPro" id="IPR058036">
    <property type="entry name" value="BREX_BrxC_4th"/>
</dbReference>
<comment type="caution">
    <text evidence="4">The sequence shown here is derived from an EMBL/GenBank/DDBJ whole genome shotgun (WGS) entry which is preliminary data.</text>
</comment>
<reference evidence="4" key="1">
    <citation type="submission" date="2020-10" db="EMBL/GenBank/DDBJ databases">
        <authorList>
            <person name="Gilroy R."/>
        </authorList>
    </citation>
    <scope>NUCLEOTIDE SEQUENCE</scope>
    <source>
        <strain evidence="4">11300</strain>
    </source>
</reference>
<sequence>GEINQSLDRLISQNYVARSGDTYHFLTDEEQEISKDIKNTVVDMAQITQSIAQIVYGEIYPKKKFKYGRYDLSCDQYVDDTLYSSAVGGMRLRILTAAEESRSDQNRLIMESQANNEAILILSDEMPYYDELEQAMKIRKYVKQRNVSSLPESVQSIIRQRQQQARSQEERAKEYLSAAIAQAEVIVCGEPMEIRASNPRDKINAVLENLTKSVYTKIGMINSFAESDADIIRILNGREGENLTIAGSGADNEDALNELSRWLETRYQAATVTMSDIQKRYQDIPYSWREIDIAAIVARLIAQQKISLRYGGVTIERDDRRLPDFLRKRSEIAKAEIVRKIAAPEALIRKSVAFLRDYTGTMGIPEDEENLVDFAKDFFKGKRDHYQGLLDKYYAQGRYPEQNTVTRARDLMEDVLARSKDNVALLEYINKKQDDLLDMSEDMEEIEGFFASQVQTYENAMKQSEKYRKERTYFSGKEEAEDSYKTLLEILAMDKPYSRIRELPELLTVLGTAHGRLLDEKKAEMMEINRQCMADIHQMAEHIKGAGQISDSADDFFTKMRDQIEKSQSLFGLDANKTQMYDQRDRACRDMESLNAGPQTRSEKITRVSRGELCPMKKLQSDEEIEAYVESIRKKLCDALEDSDAVQIS</sequence>
<dbReference type="InterPro" id="IPR058037">
    <property type="entry name" value="BREX_BrxC_helical"/>
</dbReference>
<dbReference type="InterPro" id="IPR058038">
    <property type="entry name" value="BREX_BrxC_wHTH"/>
</dbReference>
<feature type="domain" description="Probable ATP-binding protein BrxC winged helix-turn-helix" evidence="1">
    <location>
        <begin position="217"/>
        <end position="340"/>
    </location>
</feature>